<evidence type="ECO:0000313" key="3">
    <source>
        <dbReference type="Proteomes" id="UP000291022"/>
    </source>
</evidence>
<reference evidence="2" key="3">
    <citation type="submission" date="2025-09" db="UniProtKB">
        <authorList>
            <consortium name="Ensembl"/>
        </authorList>
    </citation>
    <scope>IDENTIFICATION</scope>
</reference>
<dbReference type="AlphaFoldDB" id="A0A452QTC8"/>
<reference evidence="3" key="1">
    <citation type="submission" date="2016-06" db="EMBL/GenBank/DDBJ databases">
        <title>De novo assembly and RNA-Seq shows season-dependent expression and editing in black bear kidneys.</title>
        <authorList>
            <person name="Korstanje R."/>
            <person name="Srivastava A."/>
            <person name="Sarsani V.K."/>
            <person name="Sheehan S.M."/>
            <person name="Seger R.L."/>
            <person name="Barter M.E."/>
            <person name="Lindqvist C."/>
            <person name="Brody L.C."/>
            <person name="Mullikin J.C."/>
        </authorList>
    </citation>
    <scope>NUCLEOTIDE SEQUENCE [LARGE SCALE GENOMIC DNA]</scope>
</reference>
<protein>
    <submittedName>
        <fullName evidence="2">Uncharacterized protein</fullName>
    </submittedName>
</protein>
<keyword evidence="1" id="KW-0472">Membrane</keyword>
<evidence type="ECO:0000256" key="1">
    <source>
        <dbReference type="SAM" id="Phobius"/>
    </source>
</evidence>
<accession>A0A452QTC8</accession>
<organism evidence="2 3">
    <name type="scientific">Ursus americanus</name>
    <name type="common">American black bear</name>
    <name type="synonym">Euarctos americanus</name>
    <dbReference type="NCBI Taxonomy" id="9643"/>
    <lineage>
        <taxon>Eukaryota</taxon>
        <taxon>Metazoa</taxon>
        <taxon>Chordata</taxon>
        <taxon>Craniata</taxon>
        <taxon>Vertebrata</taxon>
        <taxon>Euteleostomi</taxon>
        <taxon>Mammalia</taxon>
        <taxon>Eutheria</taxon>
        <taxon>Laurasiatheria</taxon>
        <taxon>Carnivora</taxon>
        <taxon>Caniformia</taxon>
        <taxon>Ursidae</taxon>
        <taxon>Ursus</taxon>
    </lineage>
</organism>
<reference evidence="2" key="2">
    <citation type="submission" date="2025-08" db="UniProtKB">
        <authorList>
            <consortium name="Ensembl"/>
        </authorList>
    </citation>
    <scope>IDENTIFICATION</scope>
</reference>
<feature type="transmembrane region" description="Helical" evidence="1">
    <location>
        <begin position="31"/>
        <end position="50"/>
    </location>
</feature>
<keyword evidence="3" id="KW-1185">Reference proteome</keyword>
<name>A0A452QTC8_URSAM</name>
<proteinExistence type="predicted"/>
<keyword evidence="1" id="KW-1133">Transmembrane helix</keyword>
<dbReference type="Ensembl" id="ENSUAMT00000009965.1">
    <property type="protein sequence ID" value="ENSUAMP00000008849.1"/>
    <property type="gene ID" value="ENSUAMG00000007413.1"/>
</dbReference>
<evidence type="ECO:0000313" key="2">
    <source>
        <dbReference type="Ensembl" id="ENSUAMP00000008849.1"/>
    </source>
</evidence>
<keyword evidence="1" id="KW-0812">Transmembrane</keyword>
<sequence>MVPQLRDLFLGNGHLLQIIFLNKRQIFKKHFFFLPSCFLIYCIVLTPHTGRRDCLASNPLPT</sequence>
<dbReference type="GeneTree" id="ENSGT00950000185583"/>
<dbReference type="Proteomes" id="UP000291022">
    <property type="component" value="Unassembled WGS sequence"/>
</dbReference>